<dbReference type="GO" id="GO:0005764">
    <property type="term" value="C:lysosome"/>
    <property type="evidence" value="ECO:0007669"/>
    <property type="project" value="TreeGrafter"/>
</dbReference>
<evidence type="ECO:0000256" key="5">
    <source>
        <dbReference type="ARBA" id="ARBA00022801"/>
    </source>
</evidence>
<evidence type="ECO:0000256" key="4">
    <source>
        <dbReference type="ARBA" id="ARBA00022729"/>
    </source>
</evidence>
<dbReference type="SMART" id="SM00812">
    <property type="entry name" value="Alpha_L_fucos"/>
    <property type="match status" value="1"/>
</dbReference>
<dbReference type="PRINTS" id="PR00741">
    <property type="entry name" value="GLHYDRLASE29"/>
</dbReference>
<keyword evidence="5" id="KW-0378">Hydrolase</keyword>
<proteinExistence type="inferred from homology"/>
<dbReference type="Gene3D" id="3.20.20.80">
    <property type="entry name" value="Glycosidases"/>
    <property type="match status" value="1"/>
</dbReference>
<dbReference type="EC" id="3.2.1.51" evidence="3"/>
<evidence type="ECO:0000313" key="9">
    <source>
        <dbReference type="EMBL" id="SDS50295.1"/>
    </source>
</evidence>
<dbReference type="Pfam" id="PF01120">
    <property type="entry name" value="Alpha_L_fucos"/>
    <property type="match status" value="1"/>
</dbReference>
<dbReference type="InterPro" id="IPR017853">
    <property type="entry name" value="GH"/>
</dbReference>
<dbReference type="Proteomes" id="UP000198983">
    <property type="component" value="Chromosome I"/>
</dbReference>
<evidence type="ECO:0000256" key="1">
    <source>
        <dbReference type="ARBA" id="ARBA00004071"/>
    </source>
</evidence>
<comment type="similarity">
    <text evidence="2">Belongs to the glycosyl hydrolase 29 family.</text>
</comment>
<dbReference type="GO" id="GO:0016139">
    <property type="term" value="P:glycoside catabolic process"/>
    <property type="evidence" value="ECO:0007669"/>
    <property type="project" value="TreeGrafter"/>
</dbReference>
<dbReference type="SUPFAM" id="SSF51445">
    <property type="entry name" value="(Trans)glycosidases"/>
    <property type="match status" value="1"/>
</dbReference>
<dbReference type="PANTHER" id="PTHR10030:SF37">
    <property type="entry name" value="ALPHA-L-FUCOSIDASE-RELATED"/>
    <property type="match status" value="1"/>
</dbReference>
<evidence type="ECO:0000256" key="6">
    <source>
        <dbReference type="ARBA" id="ARBA00023295"/>
    </source>
</evidence>
<gene>
    <name evidence="9" type="ORF">SAMN04489717_2900</name>
</gene>
<comment type="function">
    <text evidence="1">Alpha-L-fucosidase is responsible for hydrolyzing the alpha-1,6-linked fucose joined to the reducing-end N-acetylglucosamine of the carbohydrate moieties of glycoproteins.</text>
</comment>
<feature type="site" description="May be important for catalysis" evidence="7">
    <location>
        <position position="256"/>
    </location>
</feature>
<reference evidence="9 10" key="1">
    <citation type="submission" date="2016-10" db="EMBL/GenBank/DDBJ databases">
        <authorList>
            <person name="de Groot N.N."/>
        </authorList>
    </citation>
    <scope>NUCLEOTIDE SEQUENCE [LARGE SCALE GENOMIC DNA]</scope>
    <source>
        <strain evidence="9 10">DSM 22024</strain>
    </source>
</reference>
<dbReference type="PANTHER" id="PTHR10030">
    <property type="entry name" value="ALPHA-L-FUCOSIDASE"/>
    <property type="match status" value="1"/>
</dbReference>
<dbReference type="GO" id="GO:0006004">
    <property type="term" value="P:fucose metabolic process"/>
    <property type="evidence" value="ECO:0007669"/>
    <property type="project" value="InterPro"/>
</dbReference>
<dbReference type="InterPro" id="IPR016286">
    <property type="entry name" value="FUC_metazoa-typ"/>
</dbReference>
<evidence type="ECO:0000256" key="7">
    <source>
        <dbReference type="PIRSR" id="PIRSR001092-1"/>
    </source>
</evidence>
<dbReference type="GO" id="GO:0004560">
    <property type="term" value="F:alpha-L-fucosidase activity"/>
    <property type="evidence" value="ECO:0007669"/>
    <property type="project" value="InterPro"/>
</dbReference>
<dbReference type="InterPro" id="IPR057739">
    <property type="entry name" value="Glyco_hydro_29_N"/>
</dbReference>
<keyword evidence="4" id="KW-0732">Signal</keyword>
<evidence type="ECO:0000259" key="8">
    <source>
        <dbReference type="Pfam" id="PF01120"/>
    </source>
</evidence>
<organism evidence="9 10">
    <name type="scientific">Actinopolymorpha singaporensis</name>
    <dbReference type="NCBI Taxonomy" id="117157"/>
    <lineage>
        <taxon>Bacteria</taxon>
        <taxon>Bacillati</taxon>
        <taxon>Actinomycetota</taxon>
        <taxon>Actinomycetes</taxon>
        <taxon>Propionibacteriales</taxon>
        <taxon>Actinopolymorphaceae</taxon>
        <taxon>Actinopolymorpha</taxon>
    </lineage>
</organism>
<dbReference type="OrthoDB" id="5526311at2"/>
<dbReference type="AlphaFoldDB" id="A0A1H1SQS6"/>
<dbReference type="InterPro" id="IPR000933">
    <property type="entry name" value="Glyco_hydro_29"/>
</dbReference>
<evidence type="ECO:0000256" key="2">
    <source>
        <dbReference type="ARBA" id="ARBA00007951"/>
    </source>
</evidence>
<keyword evidence="10" id="KW-1185">Reference proteome</keyword>
<dbReference type="EMBL" id="LT629732">
    <property type="protein sequence ID" value="SDS50295.1"/>
    <property type="molecule type" value="Genomic_DNA"/>
</dbReference>
<name>A0A1H1SQS6_9ACTN</name>
<evidence type="ECO:0000313" key="10">
    <source>
        <dbReference type="Proteomes" id="UP000198983"/>
    </source>
</evidence>
<accession>A0A1H1SQS6</accession>
<sequence length="427" mass="49059">MPAPQASVDKLRARRFGLFVHWGLYALPARHEWVKKRERLTDEQYQPYFDHFDPDLYDPRVWAKAAAEAGMKYTVLTTKHHEGFCLWDSDLTDYKATNTPVGRDLVRPFVDAFRAEDLGVGFYHSLIDWHHPEYPVDTLHPRVDDADFRASQAGKRDIEKYRRYLHGQVEELLTRYGDIDVMWFDFSYPGMSAYDLPGKGRDDWDSEALVKLVRGLQPDILINNRLDYPGDFTTPEQFQPATPPTIDGREVPWEACQTLNGSWGYDRDNLDWKSPDLLVRMLVDSVSKDGNLLLNVGPTGRGEFDERALATLSEIGRWTRRHGRSIYGAGPSAFTPPQDGRYTQRGDRLYLHLFGWPFRHAHLPGLAGRIKYAQLLHDASEVKFREYAREDTDSNIGVKGVPEGTVTLELPVQRPDQLVPVVEIFLK</sequence>
<protein>
    <recommendedName>
        <fullName evidence="3">alpha-L-fucosidase</fullName>
        <ecNumber evidence="3">3.2.1.51</ecNumber>
    </recommendedName>
</protein>
<dbReference type="PIRSF" id="PIRSF001092">
    <property type="entry name" value="Alpha-L-fucosidase"/>
    <property type="match status" value="1"/>
</dbReference>
<feature type="domain" description="Glycoside hydrolase family 29 N-terminal" evidence="8">
    <location>
        <begin position="12"/>
        <end position="323"/>
    </location>
</feature>
<evidence type="ECO:0000256" key="3">
    <source>
        <dbReference type="ARBA" id="ARBA00012662"/>
    </source>
</evidence>
<dbReference type="RefSeq" id="WP_092654071.1">
    <property type="nucleotide sequence ID" value="NZ_LT629732.1"/>
</dbReference>
<keyword evidence="6" id="KW-0326">Glycosidase</keyword>
<dbReference type="STRING" id="117157.SAMN04489717_2900"/>